<keyword evidence="5 6" id="KW-0269">Exonuclease</keyword>
<dbReference type="Proteomes" id="UP000051697">
    <property type="component" value="Unassembled WGS sequence"/>
</dbReference>
<dbReference type="NCBIfam" id="NF002138">
    <property type="entry name" value="PRK00977.1-2"/>
    <property type="match status" value="1"/>
</dbReference>
<dbReference type="GO" id="GO:0008855">
    <property type="term" value="F:exodeoxyribonuclease VII activity"/>
    <property type="evidence" value="ECO:0007669"/>
    <property type="project" value="UniProtKB-UniRule"/>
</dbReference>
<dbReference type="GO" id="GO:0006308">
    <property type="term" value="P:DNA catabolic process"/>
    <property type="evidence" value="ECO:0007669"/>
    <property type="project" value="UniProtKB-UniRule"/>
</dbReference>
<sequence length="76" mass="8648">MTEKVSFEEQLVKLQTIVSQLEQGDVPLEKALSEFQNGIELSKKLQDTLSNAEKTLTKLMDEDNQEVDFDTATKEE</sequence>
<keyword evidence="3 6" id="KW-0540">Nuclease</keyword>
<comment type="subunit">
    <text evidence="6">Heterooligomer composed of large and small subunits.</text>
</comment>
<dbReference type="GO" id="GO:0009318">
    <property type="term" value="C:exodeoxyribonuclease VII complex"/>
    <property type="evidence" value="ECO:0007669"/>
    <property type="project" value="UniProtKB-UniRule"/>
</dbReference>
<comment type="catalytic activity">
    <reaction evidence="6">
        <text>Exonucleolytic cleavage in either 5'- to 3'- or 3'- to 5'-direction to yield nucleoside 5'-phosphates.</text>
        <dbReference type="EC" id="3.1.11.6"/>
    </reaction>
</comment>
<name>A0A0R1RCZ2_9LACO</name>
<comment type="caution">
    <text evidence="7">The sequence shown here is derived from an EMBL/GenBank/DDBJ whole genome shotgun (WGS) entry which is preliminary data.</text>
</comment>
<comment type="function">
    <text evidence="6">Bidirectionally degrades single-stranded DNA into large acid-insoluble oligonucleotides, which are then degraded further into small acid-soluble oligonucleotides.</text>
</comment>
<reference evidence="7 8" key="1">
    <citation type="journal article" date="2015" name="Genome Announc.">
        <title>Expanding the biotechnology potential of lactobacilli through comparative genomics of 213 strains and associated genera.</title>
        <authorList>
            <person name="Sun Z."/>
            <person name="Harris H.M."/>
            <person name="McCann A."/>
            <person name="Guo C."/>
            <person name="Argimon S."/>
            <person name="Zhang W."/>
            <person name="Yang X."/>
            <person name="Jeffery I.B."/>
            <person name="Cooney J.C."/>
            <person name="Kagawa T.F."/>
            <person name="Liu W."/>
            <person name="Song Y."/>
            <person name="Salvetti E."/>
            <person name="Wrobel A."/>
            <person name="Rasinkangas P."/>
            <person name="Parkhill J."/>
            <person name="Rea M.C."/>
            <person name="O'Sullivan O."/>
            <person name="Ritari J."/>
            <person name="Douillard F.P."/>
            <person name="Paul Ross R."/>
            <person name="Yang R."/>
            <person name="Briner A.E."/>
            <person name="Felis G.E."/>
            <person name="de Vos W.M."/>
            <person name="Barrangou R."/>
            <person name="Klaenhammer T.R."/>
            <person name="Caufield P.W."/>
            <person name="Cui Y."/>
            <person name="Zhang H."/>
            <person name="O'Toole P.W."/>
        </authorList>
    </citation>
    <scope>NUCLEOTIDE SEQUENCE [LARGE SCALE GENOMIC DNA]</scope>
    <source>
        <strain evidence="7 8">DSM 15707</strain>
    </source>
</reference>
<dbReference type="RefSeq" id="WP_057890637.1">
    <property type="nucleotide sequence ID" value="NZ_AZFE01000032.1"/>
</dbReference>
<dbReference type="KEGG" id="lol:LACOL_0852"/>
<gene>
    <name evidence="6" type="primary">xseB</name>
    <name evidence="7" type="ORF">FC70_GL001727</name>
</gene>
<dbReference type="GO" id="GO:0005829">
    <property type="term" value="C:cytosol"/>
    <property type="evidence" value="ECO:0007669"/>
    <property type="project" value="TreeGrafter"/>
</dbReference>
<evidence type="ECO:0000313" key="7">
    <source>
        <dbReference type="EMBL" id="KRL54925.1"/>
    </source>
</evidence>
<evidence type="ECO:0000256" key="3">
    <source>
        <dbReference type="ARBA" id="ARBA00022722"/>
    </source>
</evidence>
<dbReference type="EMBL" id="AZFE01000032">
    <property type="protein sequence ID" value="KRL54925.1"/>
    <property type="molecule type" value="Genomic_DNA"/>
</dbReference>
<evidence type="ECO:0000313" key="8">
    <source>
        <dbReference type="Proteomes" id="UP000051697"/>
    </source>
</evidence>
<organism evidence="7 8">
    <name type="scientific">Paucilactobacillus oligofermentans DSM 15707 = LMG 22743</name>
    <dbReference type="NCBI Taxonomy" id="1423778"/>
    <lineage>
        <taxon>Bacteria</taxon>
        <taxon>Bacillati</taxon>
        <taxon>Bacillota</taxon>
        <taxon>Bacilli</taxon>
        <taxon>Lactobacillales</taxon>
        <taxon>Lactobacillaceae</taxon>
        <taxon>Paucilactobacillus</taxon>
    </lineage>
</organism>
<dbReference type="PANTHER" id="PTHR34137">
    <property type="entry name" value="EXODEOXYRIBONUCLEASE 7 SMALL SUBUNIT"/>
    <property type="match status" value="1"/>
</dbReference>
<evidence type="ECO:0000256" key="5">
    <source>
        <dbReference type="ARBA" id="ARBA00022839"/>
    </source>
</evidence>
<dbReference type="EC" id="3.1.11.6" evidence="6"/>
<dbReference type="InterPro" id="IPR037004">
    <property type="entry name" value="Exonuc_VII_ssu_sf"/>
</dbReference>
<keyword evidence="8" id="KW-1185">Reference proteome</keyword>
<proteinExistence type="inferred from homology"/>
<keyword evidence="4 6" id="KW-0378">Hydrolase</keyword>
<evidence type="ECO:0000256" key="4">
    <source>
        <dbReference type="ARBA" id="ARBA00022801"/>
    </source>
</evidence>
<dbReference type="PIRSF" id="PIRSF006488">
    <property type="entry name" value="Exonuc_VII_S"/>
    <property type="match status" value="1"/>
</dbReference>
<dbReference type="OrthoDB" id="9798666at2"/>
<dbReference type="PANTHER" id="PTHR34137:SF1">
    <property type="entry name" value="EXODEOXYRIBONUCLEASE 7 SMALL SUBUNIT"/>
    <property type="match status" value="1"/>
</dbReference>
<comment type="subcellular location">
    <subcellularLocation>
        <location evidence="6">Cytoplasm</location>
    </subcellularLocation>
</comment>
<dbReference type="SUPFAM" id="SSF116842">
    <property type="entry name" value="XseB-like"/>
    <property type="match status" value="1"/>
</dbReference>
<dbReference type="NCBIfam" id="TIGR01280">
    <property type="entry name" value="xseB"/>
    <property type="match status" value="1"/>
</dbReference>
<comment type="similarity">
    <text evidence="1 6">Belongs to the XseB family.</text>
</comment>
<evidence type="ECO:0000256" key="1">
    <source>
        <dbReference type="ARBA" id="ARBA00009998"/>
    </source>
</evidence>
<dbReference type="AlphaFoldDB" id="A0A0R1RCZ2"/>
<dbReference type="HAMAP" id="MF_00337">
    <property type="entry name" value="Exonuc_7_S"/>
    <property type="match status" value="1"/>
</dbReference>
<dbReference type="Gene3D" id="1.10.287.1040">
    <property type="entry name" value="Exonuclease VII, small subunit"/>
    <property type="match status" value="1"/>
</dbReference>
<dbReference type="PATRIC" id="fig|1423778.4.peg.1765"/>
<keyword evidence="2 6" id="KW-0963">Cytoplasm</keyword>
<dbReference type="InterPro" id="IPR003761">
    <property type="entry name" value="Exonuc_VII_S"/>
</dbReference>
<evidence type="ECO:0000256" key="2">
    <source>
        <dbReference type="ARBA" id="ARBA00022490"/>
    </source>
</evidence>
<protein>
    <recommendedName>
        <fullName evidence="6">Exodeoxyribonuclease 7 small subunit</fullName>
        <ecNumber evidence="6">3.1.11.6</ecNumber>
    </recommendedName>
    <alternativeName>
        <fullName evidence="6">Exodeoxyribonuclease VII small subunit</fullName>
        <shortName evidence="6">Exonuclease VII small subunit</shortName>
    </alternativeName>
</protein>
<accession>A0A0R1RCZ2</accession>
<dbReference type="STRING" id="1423778.FC70_GL001727"/>
<evidence type="ECO:0000256" key="6">
    <source>
        <dbReference type="HAMAP-Rule" id="MF_00337"/>
    </source>
</evidence>
<dbReference type="Pfam" id="PF02609">
    <property type="entry name" value="Exonuc_VII_S"/>
    <property type="match status" value="1"/>
</dbReference>